<keyword evidence="2" id="KW-1185">Reference proteome</keyword>
<protein>
    <submittedName>
        <fullName evidence="1">Os04g0426700 protein</fullName>
    </submittedName>
</protein>
<dbReference type="PaxDb" id="39947-A0A0P0WAM3"/>
<proteinExistence type="predicted"/>
<dbReference type="Proteomes" id="UP000059680">
    <property type="component" value="Chromosome 4"/>
</dbReference>
<name>A0A0P0WAM3_ORYSJ</name>
<reference evidence="1 2" key="3">
    <citation type="journal article" date="2013" name="Rice">
        <title>Improvement of the Oryza sativa Nipponbare reference genome using next generation sequence and optical map data.</title>
        <authorList>
            <person name="Kawahara Y."/>
            <person name="de la Bastide M."/>
            <person name="Hamilton J.P."/>
            <person name="Kanamori H."/>
            <person name="McCombie W.R."/>
            <person name="Ouyang S."/>
            <person name="Schwartz D.C."/>
            <person name="Tanaka T."/>
            <person name="Wu J."/>
            <person name="Zhou S."/>
            <person name="Childs K.L."/>
            <person name="Davidson R.M."/>
            <person name="Lin H."/>
            <person name="Quesada-Ocampo L."/>
            <person name="Vaillancourt B."/>
            <person name="Sakai H."/>
            <person name="Lee S.S."/>
            <person name="Kim J."/>
            <person name="Numa H."/>
            <person name="Itoh T."/>
            <person name="Buell C.R."/>
            <person name="Matsumoto T."/>
        </authorList>
    </citation>
    <scope>NUCLEOTIDE SEQUENCE [LARGE SCALE GENOMIC DNA]</scope>
    <source>
        <strain evidence="2">cv. Nipponbare</strain>
    </source>
</reference>
<reference evidence="1 2" key="2">
    <citation type="journal article" date="2013" name="Plant Cell Physiol.">
        <title>Rice Annotation Project Database (RAP-DB): an integrative and interactive database for rice genomics.</title>
        <authorList>
            <person name="Sakai H."/>
            <person name="Lee S.S."/>
            <person name="Tanaka T."/>
            <person name="Numa H."/>
            <person name="Kim J."/>
            <person name="Kawahara Y."/>
            <person name="Wakimoto H."/>
            <person name="Yang C.C."/>
            <person name="Iwamoto M."/>
            <person name="Abe T."/>
            <person name="Yamada Y."/>
            <person name="Muto A."/>
            <person name="Inokuchi H."/>
            <person name="Ikemura T."/>
            <person name="Matsumoto T."/>
            <person name="Sasaki T."/>
            <person name="Itoh T."/>
        </authorList>
    </citation>
    <scope>NUCLEOTIDE SEQUENCE [LARGE SCALE GENOMIC DNA]</scope>
    <source>
        <strain evidence="2">cv. Nipponbare</strain>
    </source>
</reference>
<dbReference type="InParanoid" id="A0A0P0WAM3"/>
<dbReference type="AlphaFoldDB" id="A0A0P0WAM3"/>
<gene>
    <name evidence="1" type="ordered locus">Os04g0426700</name>
    <name evidence="1" type="ORF">OSNPB_040426700</name>
</gene>
<accession>A0A0P0WAM3</accession>
<organism evidence="1 2">
    <name type="scientific">Oryza sativa subsp. japonica</name>
    <name type="common">Rice</name>
    <dbReference type="NCBI Taxonomy" id="39947"/>
    <lineage>
        <taxon>Eukaryota</taxon>
        <taxon>Viridiplantae</taxon>
        <taxon>Streptophyta</taxon>
        <taxon>Embryophyta</taxon>
        <taxon>Tracheophyta</taxon>
        <taxon>Spermatophyta</taxon>
        <taxon>Magnoliopsida</taxon>
        <taxon>Liliopsida</taxon>
        <taxon>Poales</taxon>
        <taxon>Poaceae</taxon>
        <taxon>BOP clade</taxon>
        <taxon>Oryzoideae</taxon>
        <taxon>Oryzeae</taxon>
        <taxon>Oryzinae</taxon>
        <taxon>Oryza</taxon>
        <taxon>Oryza sativa</taxon>
    </lineage>
</organism>
<evidence type="ECO:0000313" key="2">
    <source>
        <dbReference type="Proteomes" id="UP000059680"/>
    </source>
</evidence>
<evidence type="ECO:0000313" key="1">
    <source>
        <dbReference type="EMBL" id="BAS89231.1"/>
    </source>
</evidence>
<reference evidence="2" key="1">
    <citation type="journal article" date="2005" name="Nature">
        <title>The map-based sequence of the rice genome.</title>
        <authorList>
            <consortium name="International rice genome sequencing project (IRGSP)"/>
            <person name="Matsumoto T."/>
            <person name="Wu J."/>
            <person name="Kanamori H."/>
            <person name="Katayose Y."/>
            <person name="Fujisawa M."/>
            <person name="Namiki N."/>
            <person name="Mizuno H."/>
            <person name="Yamamoto K."/>
            <person name="Antonio B.A."/>
            <person name="Baba T."/>
            <person name="Sakata K."/>
            <person name="Nagamura Y."/>
            <person name="Aoki H."/>
            <person name="Arikawa K."/>
            <person name="Arita K."/>
            <person name="Bito T."/>
            <person name="Chiden Y."/>
            <person name="Fujitsuka N."/>
            <person name="Fukunaka R."/>
            <person name="Hamada M."/>
            <person name="Harada C."/>
            <person name="Hayashi A."/>
            <person name="Hijishita S."/>
            <person name="Honda M."/>
            <person name="Hosokawa S."/>
            <person name="Ichikawa Y."/>
            <person name="Idonuma A."/>
            <person name="Iijima M."/>
            <person name="Ikeda M."/>
            <person name="Ikeno M."/>
            <person name="Ito K."/>
            <person name="Ito S."/>
            <person name="Ito T."/>
            <person name="Ito Y."/>
            <person name="Ito Y."/>
            <person name="Iwabuchi A."/>
            <person name="Kamiya K."/>
            <person name="Karasawa W."/>
            <person name="Kurita K."/>
            <person name="Katagiri S."/>
            <person name="Kikuta A."/>
            <person name="Kobayashi H."/>
            <person name="Kobayashi N."/>
            <person name="Machita K."/>
            <person name="Maehara T."/>
            <person name="Masukawa M."/>
            <person name="Mizubayashi T."/>
            <person name="Mukai Y."/>
            <person name="Nagasaki H."/>
            <person name="Nagata Y."/>
            <person name="Naito S."/>
            <person name="Nakashima M."/>
            <person name="Nakama Y."/>
            <person name="Nakamichi Y."/>
            <person name="Nakamura M."/>
            <person name="Meguro A."/>
            <person name="Negishi M."/>
            <person name="Ohta I."/>
            <person name="Ohta T."/>
            <person name="Okamoto M."/>
            <person name="Ono N."/>
            <person name="Saji S."/>
            <person name="Sakaguchi M."/>
            <person name="Sakai K."/>
            <person name="Shibata M."/>
            <person name="Shimokawa T."/>
            <person name="Song J."/>
            <person name="Takazaki Y."/>
            <person name="Terasawa K."/>
            <person name="Tsugane M."/>
            <person name="Tsuji K."/>
            <person name="Ueda S."/>
            <person name="Waki K."/>
            <person name="Yamagata H."/>
            <person name="Yamamoto M."/>
            <person name="Yamamoto S."/>
            <person name="Yamane H."/>
            <person name="Yoshiki S."/>
            <person name="Yoshihara R."/>
            <person name="Yukawa K."/>
            <person name="Zhong H."/>
            <person name="Yano M."/>
            <person name="Yuan Q."/>
            <person name="Ouyang S."/>
            <person name="Liu J."/>
            <person name="Jones K.M."/>
            <person name="Gansberger K."/>
            <person name="Moffat K."/>
            <person name="Hill J."/>
            <person name="Bera J."/>
            <person name="Fadrosh D."/>
            <person name="Jin S."/>
            <person name="Johri S."/>
            <person name="Kim M."/>
            <person name="Overton L."/>
            <person name="Reardon M."/>
            <person name="Tsitrin T."/>
            <person name="Vuong H."/>
            <person name="Weaver B."/>
            <person name="Ciecko A."/>
            <person name="Tallon L."/>
            <person name="Jackson J."/>
            <person name="Pai G."/>
            <person name="Aken S.V."/>
            <person name="Utterback T."/>
            <person name="Reidmuller S."/>
            <person name="Feldblyum T."/>
            <person name="Hsiao J."/>
            <person name="Zismann V."/>
            <person name="Iobst S."/>
            <person name="de Vazeille A.R."/>
            <person name="Buell C.R."/>
            <person name="Ying K."/>
            <person name="Li Y."/>
            <person name="Lu T."/>
            <person name="Huang Y."/>
            <person name="Zhao Q."/>
            <person name="Feng Q."/>
            <person name="Zhang L."/>
            <person name="Zhu J."/>
            <person name="Weng Q."/>
            <person name="Mu J."/>
            <person name="Lu Y."/>
            <person name="Fan D."/>
            <person name="Liu Y."/>
            <person name="Guan J."/>
            <person name="Zhang Y."/>
            <person name="Yu S."/>
            <person name="Liu X."/>
            <person name="Zhang Y."/>
            <person name="Hong G."/>
            <person name="Han B."/>
            <person name="Choisne N."/>
            <person name="Demange N."/>
            <person name="Orjeda G."/>
            <person name="Samain S."/>
            <person name="Cattolico L."/>
            <person name="Pelletier E."/>
            <person name="Couloux A."/>
            <person name="Segurens B."/>
            <person name="Wincker P."/>
            <person name="D'Hont A."/>
            <person name="Scarpelli C."/>
            <person name="Weissenbach J."/>
            <person name="Salanoubat M."/>
            <person name="Quetier F."/>
            <person name="Yu Y."/>
            <person name="Kim H.R."/>
            <person name="Rambo T."/>
            <person name="Currie J."/>
            <person name="Collura K."/>
            <person name="Luo M."/>
            <person name="Yang T."/>
            <person name="Ammiraju J.S.S."/>
            <person name="Engler F."/>
            <person name="Soderlund C."/>
            <person name="Wing R.A."/>
            <person name="Palmer L.E."/>
            <person name="de la Bastide M."/>
            <person name="Spiegel L."/>
            <person name="Nascimento L."/>
            <person name="Zutavern T."/>
            <person name="O'Shaughnessy A."/>
            <person name="Dike S."/>
            <person name="Dedhia N."/>
            <person name="Preston R."/>
            <person name="Balija V."/>
            <person name="McCombie W.R."/>
            <person name="Chow T."/>
            <person name="Chen H."/>
            <person name="Chung M."/>
            <person name="Chen C."/>
            <person name="Shaw J."/>
            <person name="Wu H."/>
            <person name="Hsiao K."/>
            <person name="Chao Y."/>
            <person name="Chu M."/>
            <person name="Cheng C."/>
            <person name="Hour A."/>
            <person name="Lee P."/>
            <person name="Lin S."/>
            <person name="Lin Y."/>
            <person name="Liou J."/>
            <person name="Liu S."/>
            <person name="Hsing Y."/>
            <person name="Raghuvanshi S."/>
            <person name="Mohanty A."/>
            <person name="Bharti A.K."/>
            <person name="Gaur A."/>
            <person name="Gupta V."/>
            <person name="Kumar D."/>
            <person name="Ravi V."/>
            <person name="Vij S."/>
            <person name="Kapur A."/>
            <person name="Khurana P."/>
            <person name="Khurana P."/>
            <person name="Khurana J.P."/>
            <person name="Tyagi A.K."/>
            <person name="Gaikwad K."/>
            <person name="Singh A."/>
            <person name="Dalal V."/>
            <person name="Srivastava S."/>
            <person name="Dixit A."/>
            <person name="Pal A.K."/>
            <person name="Ghazi I.A."/>
            <person name="Yadav M."/>
            <person name="Pandit A."/>
            <person name="Bhargava A."/>
            <person name="Sureshbabu K."/>
            <person name="Batra K."/>
            <person name="Sharma T.R."/>
            <person name="Mohapatra T."/>
            <person name="Singh N.K."/>
            <person name="Messing J."/>
            <person name="Nelson A.B."/>
            <person name="Fuks G."/>
            <person name="Kavchok S."/>
            <person name="Keizer G."/>
            <person name="Linton E."/>
            <person name="Llaca V."/>
            <person name="Song R."/>
            <person name="Tanyolac B."/>
            <person name="Young S."/>
            <person name="Ho-Il K."/>
            <person name="Hahn J.H."/>
            <person name="Sangsakoo G."/>
            <person name="Vanavichit A."/>
            <person name="de Mattos Luiz.A.T."/>
            <person name="Zimmer P.D."/>
            <person name="Malone G."/>
            <person name="Dellagostin O."/>
            <person name="de Oliveira A.C."/>
            <person name="Bevan M."/>
            <person name="Bancroft I."/>
            <person name="Minx P."/>
            <person name="Cordum H."/>
            <person name="Wilson R."/>
            <person name="Cheng Z."/>
            <person name="Jin W."/>
            <person name="Jiang J."/>
            <person name="Leong S.A."/>
            <person name="Iwama H."/>
            <person name="Gojobori T."/>
            <person name="Itoh T."/>
            <person name="Niimura Y."/>
            <person name="Fujii Y."/>
            <person name="Habara T."/>
            <person name="Sakai H."/>
            <person name="Sato Y."/>
            <person name="Wilson G."/>
            <person name="Kumar K."/>
            <person name="McCouch S."/>
            <person name="Juretic N."/>
            <person name="Hoen D."/>
            <person name="Wright S."/>
            <person name="Bruskiewich R."/>
            <person name="Bureau T."/>
            <person name="Miyao A."/>
            <person name="Hirochika H."/>
            <person name="Nishikawa T."/>
            <person name="Kadowaki K."/>
            <person name="Sugiura M."/>
            <person name="Burr B."/>
            <person name="Sasaki T."/>
        </authorList>
    </citation>
    <scope>NUCLEOTIDE SEQUENCE [LARGE SCALE GENOMIC DNA]</scope>
    <source>
        <strain evidence="2">cv. Nipponbare</strain>
    </source>
</reference>
<sequence>MEFLPPSTWWYLLSLNRETLQQYSQDTTKDRTTIDQISPIVPTHGQTIQHLLRDPYVLIQNRRRGRTRRTVSTQQAVLCVLYQSRYAVWHQQGSSGQRTRYTVSVDAPCSRQGNAKAA</sequence>
<dbReference type="EMBL" id="AP014960">
    <property type="protein sequence ID" value="BAS89231.1"/>
    <property type="molecule type" value="Genomic_DNA"/>
</dbReference>